<dbReference type="NCBIfam" id="TIGR01409">
    <property type="entry name" value="TAT_signal_seq"/>
    <property type="match status" value="1"/>
</dbReference>
<dbReference type="PROSITE" id="PS51318">
    <property type="entry name" value="TAT"/>
    <property type="match status" value="1"/>
</dbReference>
<dbReference type="EMBL" id="RFLX01000001">
    <property type="protein sequence ID" value="RMI27397.1"/>
    <property type="molecule type" value="Genomic_DNA"/>
</dbReference>
<dbReference type="Proteomes" id="UP000278036">
    <property type="component" value="Unassembled WGS sequence"/>
</dbReference>
<dbReference type="InterPro" id="IPR006311">
    <property type="entry name" value="TAT_signal"/>
</dbReference>
<protein>
    <submittedName>
        <fullName evidence="1">Twin-arginine translocation signal domain-containing protein</fullName>
    </submittedName>
</protein>
<reference evidence="1 4" key="1">
    <citation type="submission" date="2018-09" db="EMBL/GenBank/DDBJ databases">
        <title>Roseomonas sp. nov., isolated from feces of Tibetan antelopes in the Qinghai-Tibet plateau, China.</title>
        <authorList>
            <person name="Tian Z."/>
        </authorList>
    </citation>
    <scope>NUCLEOTIDE SEQUENCE [LARGE SCALE GENOMIC DNA]</scope>
    <source>
        <strain evidence="2 3">Z23</strain>
        <strain evidence="1 4">Z24</strain>
    </source>
</reference>
<dbReference type="EMBL" id="RAQU01000180">
    <property type="protein sequence ID" value="RKK02148.1"/>
    <property type="molecule type" value="Genomic_DNA"/>
</dbReference>
<dbReference type="RefSeq" id="WP_120640235.1">
    <property type="nucleotide sequence ID" value="NZ_RAQU01000180.1"/>
</dbReference>
<proteinExistence type="predicted"/>
<name>A0A3A9JNH2_9PROT</name>
<evidence type="ECO:0000313" key="3">
    <source>
        <dbReference type="Proteomes" id="UP000274097"/>
    </source>
</evidence>
<dbReference type="OrthoDB" id="7281693at2"/>
<evidence type="ECO:0000313" key="4">
    <source>
        <dbReference type="Proteomes" id="UP000278036"/>
    </source>
</evidence>
<organism evidence="1 4">
    <name type="scientific">Teichococcus wenyumeiae</name>
    <dbReference type="NCBI Taxonomy" id="2478470"/>
    <lineage>
        <taxon>Bacteria</taxon>
        <taxon>Pseudomonadati</taxon>
        <taxon>Pseudomonadota</taxon>
        <taxon>Alphaproteobacteria</taxon>
        <taxon>Acetobacterales</taxon>
        <taxon>Roseomonadaceae</taxon>
        <taxon>Roseomonas</taxon>
    </lineage>
</organism>
<accession>A0A3A9JNH2</accession>
<keyword evidence="3" id="KW-1185">Reference proteome</keyword>
<gene>
    <name evidence="1" type="ORF">D6Z83_21325</name>
    <name evidence="2" type="ORF">EBE87_02260</name>
</gene>
<dbReference type="Proteomes" id="UP000274097">
    <property type="component" value="Unassembled WGS sequence"/>
</dbReference>
<comment type="caution">
    <text evidence="1">The sequence shown here is derived from an EMBL/GenBank/DDBJ whole genome shotgun (WGS) entry which is preliminary data.</text>
</comment>
<dbReference type="AlphaFoldDB" id="A0A3A9JNH2"/>
<evidence type="ECO:0000313" key="2">
    <source>
        <dbReference type="EMBL" id="RMI27397.1"/>
    </source>
</evidence>
<dbReference type="InterPro" id="IPR019546">
    <property type="entry name" value="TAT_signal_bac_arc"/>
</dbReference>
<evidence type="ECO:0000313" key="1">
    <source>
        <dbReference type="EMBL" id="RKK02148.1"/>
    </source>
</evidence>
<dbReference type="InParanoid" id="A0A3A9JNH2"/>
<sequence>MSEGESTNRRRGFLKALGLAGGAAVAASTPAAAFNVNGELGDVKPAKETPEQRVAARYRETDHVKAFYRTNRY</sequence>